<dbReference type="Proteomes" id="UP000638263">
    <property type="component" value="Unassembled WGS sequence"/>
</dbReference>
<protein>
    <submittedName>
        <fullName evidence="2">Alpha/beta hydrolase</fullName>
    </submittedName>
</protein>
<dbReference type="InterPro" id="IPR000073">
    <property type="entry name" value="AB_hydrolase_1"/>
</dbReference>
<reference evidence="2" key="2">
    <citation type="submission" date="2020-09" db="EMBL/GenBank/DDBJ databases">
        <authorList>
            <person name="Sun Q."/>
            <person name="Zhou Y."/>
        </authorList>
    </citation>
    <scope>NUCLEOTIDE SEQUENCE</scope>
    <source>
        <strain evidence="2">CGMCC 4.3508</strain>
    </source>
</reference>
<dbReference type="Pfam" id="PF12697">
    <property type="entry name" value="Abhydrolase_6"/>
    <property type="match status" value="1"/>
</dbReference>
<reference evidence="2" key="1">
    <citation type="journal article" date="2014" name="Int. J. Syst. Evol. Microbiol.">
        <title>Complete genome sequence of Corynebacterium casei LMG S-19264T (=DSM 44701T), isolated from a smear-ripened cheese.</title>
        <authorList>
            <consortium name="US DOE Joint Genome Institute (JGI-PGF)"/>
            <person name="Walter F."/>
            <person name="Albersmeier A."/>
            <person name="Kalinowski J."/>
            <person name="Ruckert C."/>
        </authorList>
    </citation>
    <scope>NUCLEOTIDE SEQUENCE</scope>
    <source>
        <strain evidence="2">CGMCC 4.3508</strain>
    </source>
</reference>
<dbReference type="InterPro" id="IPR029058">
    <property type="entry name" value="AB_hydrolase_fold"/>
</dbReference>
<organism evidence="2 3">
    <name type="scientific">Nocardia jinanensis</name>
    <dbReference type="NCBI Taxonomy" id="382504"/>
    <lineage>
        <taxon>Bacteria</taxon>
        <taxon>Bacillati</taxon>
        <taxon>Actinomycetota</taxon>
        <taxon>Actinomycetes</taxon>
        <taxon>Mycobacteriales</taxon>
        <taxon>Nocardiaceae</taxon>
        <taxon>Nocardia</taxon>
    </lineage>
</organism>
<sequence length="302" mass="33118">MTVTVTSAMAVPRWFTEAIAELPEHREVEVAGGLVHLRCWGRAGTPGVVLVHGGSAHSGWWDHIAPLLATTYRVVALDLSGHGDSAVRSRYPLDGWADEVIAAAEAGGISARPYIVGHSMGGGVTAAVGARHRDSVGGLVIIDSPMFREPPEETIIRQLGRKPKAYPTKEEICGRFRTEPAQATVLPYVARHVAEESVRRTDDGWVWKFDPEMFRKRLEQESIDMPGLLRTVDTPTLYIRCELGLVERDTASAIAGSFKRRATVVELADAGHHPMMDQPLALVATMRTALAQWDSMSVRVRR</sequence>
<dbReference type="GO" id="GO:0047372">
    <property type="term" value="F:monoacylglycerol lipase activity"/>
    <property type="evidence" value="ECO:0007669"/>
    <property type="project" value="TreeGrafter"/>
</dbReference>
<dbReference type="PANTHER" id="PTHR43798:SF5">
    <property type="entry name" value="MONOACYLGLYCEROL LIPASE ABHD6"/>
    <property type="match status" value="1"/>
</dbReference>
<feature type="domain" description="AB hydrolase-1" evidence="1">
    <location>
        <begin position="48"/>
        <end position="284"/>
    </location>
</feature>
<dbReference type="AlphaFoldDB" id="A0A917RK18"/>
<comment type="caution">
    <text evidence="2">The sequence shown here is derived from an EMBL/GenBank/DDBJ whole genome shotgun (WGS) entry which is preliminary data.</text>
</comment>
<dbReference type="InterPro" id="IPR050266">
    <property type="entry name" value="AB_hydrolase_sf"/>
</dbReference>
<dbReference type="Gene3D" id="3.40.50.1820">
    <property type="entry name" value="alpha/beta hydrolase"/>
    <property type="match status" value="1"/>
</dbReference>
<evidence type="ECO:0000259" key="1">
    <source>
        <dbReference type="Pfam" id="PF12697"/>
    </source>
</evidence>
<dbReference type="PRINTS" id="PR00111">
    <property type="entry name" value="ABHYDROLASE"/>
</dbReference>
<dbReference type="EMBL" id="BMMH01000005">
    <property type="protein sequence ID" value="GGL12190.1"/>
    <property type="molecule type" value="Genomic_DNA"/>
</dbReference>
<accession>A0A917RK18</accession>
<dbReference type="GO" id="GO:0046464">
    <property type="term" value="P:acylglycerol catabolic process"/>
    <property type="evidence" value="ECO:0007669"/>
    <property type="project" value="TreeGrafter"/>
</dbReference>
<dbReference type="RefSeq" id="WP_229718768.1">
    <property type="nucleotide sequence ID" value="NZ_BMMH01000005.1"/>
</dbReference>
<dbReference type="SUPFAM" id="SSF53474">
    <property type="entry name" value="alpha/beta-Hydrolases"/>
    <property type="match status" value="1"/>
</dbReference>
<evidence type="ECO:0000313" key="2">
    <source>
        <dbReference type="EMBL" id="GGL12190.1"/>
    </source>
</evidence>
<keyword evidence="3" id="KW-1185">Reference proteome</keyword>
<gene>
    <name evidence="2" type="ORF">GCM10011588_28180</name>
</gene>
<dbReference type="PANTHER" id="PTHR43798">
    <property type="entry name" value="MONOACYLGLYCEROL LIPASE"/>
    <property type="match status" value="1"/>
</dbReference>
<evidence type="ECO:0000313" key="3">
    <source>
        <dbReference type="Proteomes" id="UP000638263"/>
    </source>
</evidence>
<dbReference type="GO" id="GO:0016020">
    <property type="term" value="C:membrane"/>
    <property type="evidence" value="ECO:0007669"/>
    <property type="project" value="TreeGrafter"/>
</dbReference>
<keyword evidence="2" id="KW-0378">Hydrolase</keyword>
<proteinExistence type="predicted"/>
<name>A0A917RK18_9NOCA</name>